<dbReference type="AlphaFoldDB" id="A0A242KAB8"/>
<dbReference type="InterPro" id="IPR023378">
    <property type="entry name" value="YheA/YmcA-like_dom_sf"/>
</dbReference>
<dbReference type="EMBL" id="CP147247">
    <property type="protein sequence ID" value="WYJ91097.1"/>
    <property type="molecule type" value="Genomic_DNA"/>
</dbReference>
<dbReference type="InterPro" id="IPR052767">
    <property type="entry name" value="Bact_com_dev_regulator"/>
</dbReference>
<sequence>MDHSIEDKKIEAELEKLLQLLEQNETIKRYKEIEQRVNNNEKLTQLVEAIKAAQKDAVQFAHYGKPEAEKEAIKHADELTAQFDEHPLVVAYREQLAEANDLLQHITTMIQRGINDQLEKEGL</sequence>
<keyword evidence="3" id="KW-1185">Reference proteome</keyword>
<reference evidence="2" key="2">
    <citation type="submission" date="2017-05" db="EMBL/GenBank/DDBJ databases">
        <authorList>
            <consortium name="The Broad Institute Genomics Platform"/>
            <consortium name="The Broad Institute Genomic Center for Infectious Diseases"/>
            <person name="Earl A."/>
            <person name="Manson A."/>
            <person name="Schwartman J."/>
            <person name="Gilmore M."/>
            <person name="Abouelleil A."/>
            <person name="Cao P."/>
            <person name="Chapman S."/>
            <person name="Cusick C."/>
            <person name="Shea T."/>
            <person name="Young S."/>
            <person name="Neafsey D."/>
            <person name="Nusbaum C."/>
            <person name="Birren B."/>
        </authorList>
    </citation>
    <scope>NUCLEOTIDE SEQUENCE</scope>
    <source>
        <strain evidence="2">9E7_DIV0242</strain>
    </source>
</reference>
<dbReference type="InterPro" id="IPR016783">
    <property type="entry name" value="Biofilm_formation_YmcA"/>
</dbReference>
<proteinExistence type="predicted"/>
<dbReference type="Pfam" id="PF06133">
    <property type="entry name" value="Com_YlbF"/>
    <property type="match status" value="1"/>
</dbReference>
<dbReference type="SUPFAM" id="SSF158622">
    <property type="entry name" value="YheA/YmcA-like"/>
    <property type="match status" value="1"/>
</dbReference>
<dbReference type="EMBL" id="NGMM01000002">
    <property type="protein sequence ID" value="OTP17490.1"/>
    <property type="molecule type" value="Genomic_DNA"/>
</dbReference>
<evidence type="ECO:0000313" key="2">
    <source>
        <dbReference type="EMBL" id="WYJ91097.1"/>
    </source>
</evidence>
<dbReference type="PANTHER" id="PTHR38448">
    <property type="entry name" value="REGULATORY PROTEIN YLBF-RELATED"/>
    <property type="match status" value="1"/>
</dbReference>
<dbReference type="Gene3D" id="1.20.1500.10">
    <property type="entry name" value="YheA/YmcA-like"/>
    <property type="match status" value="1"/>
</dbReference>
<dbReference type="OrthoDB" id="2167788at2"/>
<gene>
    <name evidence="1" type="ORF">A5888_001628</name>
    <name evidence="2" type="ORF">A5888_002865</name>
</gene>
<dbReference type="RefSeq" id="WP_086348697.1">
    <property type="nucleotide sequence ID" value="NZ_CP147247.1"/>
</dbReference>
<evidence type="ECO:0000313" key="3">
    <source>
        <dbReference type="Proteomes" id="UP000195141"/>
    </source>
</evidence>
<reference evidence="2" key="3">
    <citation type="submission" date="2024-03" db="EMBL/GenBank/DDBJ databases">
        <title>The Genome Sequence of Enterococcus sp. DIV0242b.</title>
        <authorList>
            <consortium name="The Broad Institute Genomics Platform"/>
            <consortium name="The Broad Institute Microbial Omics Core"/>
            <consortium name="The Broad Institute Genomic Center for Infectious Diseases"/>
            <person name="Earl A."/>
            <person name="Manson A."/>
            <person name="Gilmore M."/>
            <person name="Schwartman J."/>
            <person name="Shea T."/>
            <person name="Abouelleil A."/>
            <person name="Cao P."/>
            <person name="Chapman S."/>
            <person name="Cusick C."/>
            <person name="Young S."/>
            <person name="Neafsey D."/>
            <person name="Nusbaum C."/>
            <person name="Birren B."/>
        </authorList>
    </citation>
    <scope>NUCLEOTIDE SEQUENCE</scope>
    <source>
        <strain evidence="2">9E7_DIV0242</strain>
    </source>
</reference>
<evidence type="ECO:0000313" key="1">
    <source>
        <dbReference type="EMBL" id="OTP17490.1"/>
    </source>
</evidence>
<name>A0A242KAB8_9ENTE</name>
<evidence type="ECO:0008006" key="4">
    <source>
        <dbReference type="Google" id="ProtNLM"/>
    </source>
</evidence>
<dbReference type="Proteomes" id="UP000195141">
    <property type="component" value="Chromosome"/>
</dbReference>
<accession>A0A242KAB8</accession>
<dbReference type="PANTHER" id="PTHR38448:SF1">
    <property type="entry name" value="YLBF FAMILY REGULATOR"/>
    <property type="match status" value="1"/>
</dbReference>
<dbReference type="InterPro" id="IPR010368">
    <property type="entry name" value="Com_YlbF"/>
</dbReference>
<organism evidence="1">
    <name type="scientific">Candidatus Enterococcus clewellii</name>
    <dbReference type="NCBI Taxonomy" id="1834193"/>
    <lineage>
        <taxon>Bacteria</taxon>
        <taxon>Bacillati</taxon>
        <taxon>Bacillota</taxon>
        <taxon>Bacilli</taxon>
        <taxon>Lactobacillales</taxon>
        <taxon>Enterococcaceae</taxon>
        <taxon>Enterococcus</taxon>
    </lineage>
</organism>
<dbReference type="PIRSF" id="PIRSF021287">
    <property type="entry name" value="Biofilm_formation_YmcA"/>
    <property type="match status" value="1"/>
</dbReference>
<protein>
    <recommendedName>
        <fullName evidence="4">YmcA protein</fullName>
    </recommendedName>
</protein>
<reference evidence="1" key="1">
    <citation type="submission" date="2017-05" db="EMBL/GenBank/DDBJ databases">
        <title>The Genome Sequence of Enterococcus sp. 9E7_DIV0242.</title>
        <authorList>
            <consortium name="The Broad Institute Genomics Platform"/>
            <consortium name="The Broad Institute Genomic Center for Infectious Diseases"/>
            <person name="Earl A."/>
            <person name="Manson A."/>
            <person name="Schwartman J."/>
            <person name="Gilmore M."/>
            <person name="Abouelleil A."/>
            <person name="Cao P."/>
            <person name="Chapman S."/>
            <person name="Cusick C."/>
            <person name="Shea T."/>
            <person name="Young S."/>
            <person name="Neafsey D."/>
            <person name="Nusbaum C."/>
            <person name="Birren B."/>
        </authorList>
    </citation>
    <scope>NUCLEOTIDE SEQUENCE [LARGE SCALE GENOMIC DNA]</scope>
    <source>
        <strain evidence="1">9E7_DIV0242</strain>
    </source>
</reference>